<dbReference type="GO" id="GO:0140359">
    <property type="term" value="F:ABC-type transporter activity"/>
    <property type="evidence" value="ECO:0007669"/>
    <property type="project" value="InterPro"/>
</dbReference>
<dbReference type="GO" id="GO:0016020">
    <property type="term" value="C:membrane"/>
    <property type="evidence" value="ECO:0007669"/>
    <property type="project" value="UniProtKB-SubCell"/>
</dbReference>
<gene>
    <name evidence="7" type="ORF">FN960_16645</name>
</gene>
<dbReference type="Pfam" id="PF01061">
    <property type="entry name" value="ABC2_membrane"/>
    <property type="match status" value="1"/>
</dbReference>
<feature type="domain" description="ABC-2 type transporter transmembrane" evidence="6">
    <location>
        <begin position="11"/>
        <end position="203"/>
    </location>
</feature>
<sequence>MILPTIKYTGIRISRDYIGLLLLFVLPILLIFVFSLILVDMESEGVRIIETTAISMVLAFQLFGGSFPMGYIQEDLFSDRKWRLKSLPINTALYAFSVLLAGTIFSILQGMVIVFITHFAFGVDWGSFFWALLVIALLSVISSLVCTICALISPNFKIAERLTEVFGVGSIILAGMFFSLPDNTFFNFMGTYGNPLSLAQTAIFERMNDGNSSEVQIALFTLTAAIIVCFLIMVTLGRKKIQ</sequence>
<proteinExistence type="predicted"/>
<keyword evidence="3 5" id="KW-1133">Transmembrane helix</keyword>
<evidence type="ECO:0000256" key="2">
    <source>
        <dbReference type="ARBA" id="ARBA00022692"/>
    </source>
</evidence>
<comment type="caution">
    <text evidence="7">The sequence shown here is derived from an EMBL/GenBank/DDBJ whole genome shotgun (WGS) entry which is preliminary data.</text>
</comment>
<name>A0A553ZV13_9BACI</name>
<evidence type="ECO:0000313" key="8">
    <source>
        <dbReference type="Proteomes" id="UP000318521"/>
    </source>
</evidence>
<feature type="transmembrane region" description="Helical" evidence="5">
    <location>
        <begin position="162"/>
        <end position="180"/>
    </location>
</feature>
<dbReference type="AlphaFoldDB" id="A0A553ZV13"/>
<dbReference type="InterPro" id="IPR013525">
    <property type="entry name" value="ABC2_TM"/>
</dbReference>
<evidence type="ECO:0000259" key="6">
    <source>
        <dbReference type="Pfam" id="PF01061"/>
    </source>
</evidence>
<organism evidence="7 8">
    <name type="scientific">Alkalicoccobacillus porphyridii</name>
    <dbReference type="NCBI Taxonomy" id="2597270"/>
    <lineage>
        <taxon>Bacteria</taxon>
        <taxon>Bacillati</taxon>
        <taxon>Bacillota</taxon>
        <taxon>Bacilli</taxon>
        <taxon>Bacillales</taxon>
        <taxon>Bacillaceae</taxon>
        <taxon>Alkalicoccobacillus</taxon>
    </lineage>
</organism>
<evidence type="ECO:0000313" key="7">
    <source>
        <dbReference type="EMBL" id="TSB45328.1"/>
    </source>
</evidence>
<accession>A0A553ZV13</accession>
<feature type="transmembrane region" description="Helical" evidence="5">
    <location>
        <begin position="51"/>
        <end position="72"/>
    </location>
</feature>
<feature type="transmembrane region" description="Helical" evidence="5">
    <location>
        <begin position="93"/>
        <end position="121"/>
    </location>
</feature>
<keyword evidence="8" id="KW-1185">Reference proteome</keyword>
<dbReference type="EMBL" id="VLXZ01000012">
    <property type="protein sequence ID" value="TSB45328.1"/>
    <property type="molecule type" value="Genomic_DNA"/>
</dbReference>
<keyword evidence="2 5" id="KW-0812">Transmembrane</keyword>
<protein>
    <submittedName>
        <fullName evidence="7">ABC transporter permease</fullName>
    </submittedName>
</protein>
<dbReference type="Proteomes" id="UP000318521">
    <property type="component" value="Unassembled WGS sequence"/>
</dbReference>
<feature type="transmembrane region" description="Helical" evidence="5">
    <location>
        <begin position="217"/>
        <end position="236"/>
    </location>
</feature>
<comment type="subcellular location">
    <subcellularLocation>
        <location evidence="1">Membrane</location>
        <topology evidence="1">Multi-pass membrane protein</topology>
    </subcellularLocation>
</comment>
<dbReference type="RefSeq" id="WP_143849990.1">
    <property type="nucleotide sequence ID" value="NZ_VLXZ01000012.1"/>
</dbReference>
<dbReference type="OrthoDB" id="1864035at2"/>
<feature type="transmembrane region" description="Helical" evidence="5">
    <location>
        <begin position="127"/>
        <end position="150"/>
    </location>
</feature>
<dbReference type="SUPFAM" id="SSF161070">
    <property type="entry name" value="SNF-like"/>
    <property type="match status" value="1"/>
</dbReference>
<feature type="transmembrane region" description="Helical" evidence="5">
    <location>
        <begin position="20"/>
        <end position="39"/>
    </location>
</feature>
<reference evidence="7 8" key="1">
    <citation type="submission" date="2019-07" db="EMBL/GenBank/DDBJ databases">
        <authorList>
            <person name="Park Y.J."/>
            <person name="Jeong S.E."/>
            <person name="Jung H.S."/>
        </authorList>
    </citation>
    <scope>NUCLEOTIDE SEQUENCE [LARGE SCALE GENOMIC DNA]</scope>
    <source>
        <strain evidence="8">P16(2019)</strain>
    </source>
</reference>
<dbReference type="InterPro" id="IPR037272">
    <property type="entry name" value="SNS_sf"/>
</dbReference>
<evidence type="ECO:0000256" key="1">
    <source>
        <dbReference type="ARBA" id="ARBA00004141"/>
    </source>
</evidence>
<keyword evidence="4 5" id="KW-0472">Membrane</keyword>
<evidence type="ECO:0000256" key="4">
    <source>
        <dbReference type="ARBA" id="ARBA00023136"/>
    </source>
</evidence>
<evidence type="ECO:0000256" key="5">
    <source>
        <dbReference type="SAM" id="Phobius"/>
    </source>
</evidence>
<evidence type="ECO:0000256" key="3">
    <source>
        <dbReference type="ARBA" id="ARBA00022989"/>
    </source>
</evidence>